<sequence>MLEENPFLYLTMPWGPMSIVHMNPQESNDGPILWVRPGEQLVPTADISKSPCKRKRGGLNELRKLQYLPRSTEPREMMFEDRTKCHADHVGQGFDRLTTAAVGVLKAVHCGNEYPSNRITKDVVAFHAGDFTDLVEKLQLDLHEPPVSQCVQWVEDAKLNQLHRDGIRYARIQLCDNDIYFLPRNIIHQFRTVSAVTSVAWHVRLAQYYIPPGEKKCNEDVIFEPKEKKVKVEVTDVTRTKKHNSDSTSTPEKIHIKLETPKKGDRNDKHSSGQLKIKHVKQEPMEDQSWTPSKISSPDPRKSGRGDIGNGASPKKKSSSDVISKKSNTSTPTKTAKTNLSKETIVKKAVDINQSKPAHASLKPNVKYDGNNGNSKEHNKVKSEKINLPEEKKNGIIDYSKVSKSEDRDHSQIKEADRKKEKRKHVDCHDHSLKKHAEVLLSPGISATVSSSSSSLDKSNIPKSKSHGEHRMKYRHRHSREGWQDLESAVVDCVAYLVNTVRDKLDVLSTKKKLSSSETIRTNRTTGISKTKHFSTGCNAELETHHIKPVHKTLLQTSPTDIKEKTNEKSNSPSSVDT</sequence>
<feature type="region of interest" description="Disordered" evidence="2">
    <location>
        <begin position="448"/>
        <end position="475"/>
    </location>
</feature>
<protein>
    <submittedName>
        <fullName evidence="3">Lysine-specific demethylase 9</fullName>
    </submittedName>
</protein>
<feature type="compositionally biased region" description="Basic and acidic residues" evidence="2">
    <location>
        <begin position="252"/>
        <end position="271"/>
    </location>
</feature>
<proteinExistence type="inferred from homology"/>
<dbReference type="AlphaFoldDB" id="A0AAV4YBR6"/>
<feature type="compositionally biased region" description="Basic and acidic residues" evidence="2">
    <location>
        <begin position="375"/>
        <end position="419"/>
    </location>
</feature>
<comment type="similarity">
    <text evidence="1">Belongs to the round spermatid basic protein 1 family.</text>
</comment>
<dbReference type="Proteomes" id="UP001054945">
    <property type="component" value="Unassembled WGS sequence"/>
</dbReference>
<evidence type="ECO:0000313" key="4">
    <source>
        <dbReference type="Proteomes" id="UP001054945"/>
    </source>
</evidence>
<dbReference type="EMBL" id="BPLR01001626">
    <property type="protein sequence ID" value="GIZ03592.1"/>
    <property type="molecule type" value="Genomic_DNA"/>
</dbReference>
<gene>
    <name evidence="3" type="primary">RSBN1</name>
    <name evidence="3" type="ORF">CEXT_359961</name>
</gene>
<feature type="region of interest" description="Disordered" evidence="2">
    <location>
        <begin position="239"/>
        <end position="431"/>
    </location>
</feature>
<evidence type="ECO:0000256" key="1">
    <source>
        <dbReference type="ARBA" id="ARBA00010560"/>
    </source>
</evidence>
<reference evidence="3 4" key="1">
    <citation type="submission" date="2021-06" db="EMBL/GenBank/DDBJ databases">
        <title>Caerostris extrusa draft genome.</title>
        <authorList>
            <person name="Kono N."/>
            <person name="Arakawa K."/>
        </authorList>
    </citation>
    <scope>NUCLEOTIDE SEQUENCE [LARGE SCALE GENOMIC DNA]</scope>
</reference>
<accession>A0AAV4YBR6</accession>
<feature type="region of interest" description="Disordered" evidence="2">
    <location>
        <begin position="555"/>
        <end position="578"/>
    </location>
</feature>
<feature type="compositionally biased region" description="Low complexity" evidence="2">
    <location>
        <begin position="448"/>
        <end position="459"/>
    </location>
</feature>
<evidence type="ECO:0000313" key="3">
    <source>
        <dbReference type="EMBL" id="GIZ03592.1"/>
    </source>
</evidence>
<organism evidence="3 4">
    <name type="scientific">Caerostris extrusa</name>
    <name type="common">Bark spider</name>
    <name type="synonym">Caerostris bankana</name>
    <dbReference type="NCBI Taxonomy" id="172846"/>
    <lineage>
        <taxon>Eukaryota</taxon>
        <taxon>Metazoa</taxon>
        <taxon>Ecdysozoa</taxon>
        <taxon>Arthropoda</taxon>
        <taxon>Chelicerata</taxon>
        <taxon>Arachnida</taxon>
        <taxon>Araneae</taxon>
        <taxon>Araneomorphae</taxon>
        <taxon>Entelegynae</taxon>
        <taxon>Araneoidea</taxon>
        <taxon>Araneidae</taxon>
        <taxon>Caerostris</taxon>
    </lineage>
</organism>
<dbReference type="GO" id="GO:0005634">
    <property type="term" value="C:nucleus"/>
    <property type="evidence" value="ECO:0007669"/>
    <property type="project" value="InterPro"/>
</dbReference>
<evidence type="ECO:0000256" key="2">
    <source>
        <dbReference type="SAM" id="MobiDB-lite"/>
    </source>
</evidence>
<dbReference type="InterPro" id="IPR026306">
    <property type="entry name" value="RSBN1/Dpy-2/CEP530"/>
</dbReference>
<comment type="caution">
    <text evidence="3">The sequence shown here is derived from an EMBL/GenBank/DDBJ whole genome shotgun (WGS) entry which is preliminary data.</text>
</comment>
<keyword evidence="4" id="KW-1185">Reference proteome</keyword>
<dbReference type="PANTHER" id="PTHR13354">
    <property type="entry name" value="ROUND SPERMATID BASIC PROTEIN 1"/>
    <property type="match status" value="1"/>
</dbReference>
<feature type="compositionally biased region" description="Polar residues" evidence="2">
    <location>
        <begin position="569"/>
        <end position="578"/>
    </location>
</feature>
<name>A0AAV4YBR6_CAEEX</name>
<dbReference type="PANTHER" id="PTHR13354:SF11">
    <property type="entry name" value="LYSINE-SPECIFIC DEMETHYLASE 9"/>
    <property type="match status" value="1"/>
</dbReference>
<feature type="compositionally biased region" description="Low complexity" evidence="2">
    <location>
        <begin position="320"/>
        <end position="338"/>
    </location>
</feature>